<dbReference type="Proteomes" id="UP000001064">
    <property type="component" value="Unassembled WGS sequence"/>
</dbReference>
<evidence type="ECO:0000313" key="2">
    <source>
        <dbReference type="Proteomes" id="UP000001064"/>
    </source>
</evidence>
<gene>
    <name evidence="1" type="ORF">DICPUDRAFT_93595</name>
</gene>
<dbReference type="AlphaFoldDB" id="F0Z9F4"/>
<organism evidence="1 2">
    <name type="scientific">Dictyostelium purpureum</name>
    <name type="common">Slime mold</name>
    <dbReference type="NCBI Taxonomy" id="5786"/>
    <lineage>
        <taxon>Eukaryota</taxon>
        <taxon>Amoebozoa</taxon>
        <taxon>Evosea</taxon>
        <taxon>Eumycetozoa</taxon>
        <taxon>Dictyostelia</taxon>
        <taxon>Dictyosteliales</taxon>
        <taxon>Dictyosteliaceae</taxon>
        <taxon>Dictyostelium</taxon>
    </lineage>
</organism>
<reference evidence="2" key="1">
    <citation type="journal article" date="2011" name="Genome Biol.">
        <title>Comparative genomics of the social amoebae Dictyostelium discoideum and Dictyostelium purpureum.</title>
        <authorList>
            <consortium name="US DOE Joint Genome Institute (JGI-PGF)"/>
            <person name="Sucgang R."/>
            <person name="Kuo A."/>
            <person name="Tian X."/>
            <person name="Salerno W."/>
            <person name="Parikh A."/>
            <person name="Feasley C.L."/>
            <person name="Dalin E."/>
            <person name="Tu H."/>
            <person name="Huang E."/>
            <person name="Barry K."/>
            <person name="Lindquist E."/>
            <person name="Shapiro H."/>
            <person name="Bruce D."/>
            <person name="Schmutz J."/>
            <person name="Salamov A."/>
            <person name="Fey P."/>
            <person name="Gaudet P."/>
            <person name="Anjard C."/>
            <person name="Babu M.M."/>
            <person name="Basu S."/>
            <person name="Bushmanova Y."/>
            <person name="van der Wel H."/>
            <person name="Katoh-Kurasawa M."/>
            <person name="Dinh C."/>
            <person name="Coutinho P.M."/>
            <person name="Saito T."/>
            <person name="Elias M."/>
            <person name="Schaap P."/>
            <person name="Kay R.R."/>
            <person name="Henrissat B."/>
            <person name="Eichinger L."/>
            <person name="Rivero F."/>
            <person name="Putnam N.H."/>
            <person name="West C.M."/>
            <person name="Loomis W.F."/>
            <person name="Chisholm R.L."/>
            <person name="Shaulsky G."/>
            <person name="Strassmann J.E."/>
            <person name="Queller D.C."/>
            <person name="Kuspa A."/>
            <person name="Grigoriev I.V."/>
        </authorList>
    </citation>
    <scope>NUCLEOTIDE SEQUENCE [LARGE SCALE GENOMIC DNA]</scope>
    <source>
        <strain evidence="2">QSDP1</strain>
    </source>
</reference>
<dbReference type="GeneID" id="10509980"/>
<dbReference type="KEGG" id="dpp:DICPUDRAFT_93595"/>
<name>F0Z9F4_DICPU</name>
<sequence>MENIKLLSQHLNLQWKSLEIINLPNQNRSNKKEITKLIKKNISNRGKKEKKN</sequence>
<dbReference type="VEuPathDB" id="AmoebaDB:DICPUDRAFT_93595"/>
<accession>F0Z9F4</accession>
<evidence type="ECO:0000313" key="1">
    <source>
        <dbReference type="EMBL" id="EGC39373.1"/>
    </source>
</evidence>
<dbReference type="InParanoid" id="F0Z9F4"/>
<dbReference type="RefSeq" id="XP_003284047.1">
    <property type="nucleotide sequence ID" value="XM_003283999.1"/>
</dbReference>
<proteinExistence type="predicted"/>
<protein>
    <submittedName>
        <fullName evidence="1">Expressed protein</fullName>
    </submittedName>
</protein>
<dbReference type="EMBL" id="GL870958">
    <property type="protein sequence ID" value="EGC39373.1"/>
    <property type="molecule type" value="Genomic_DNA"/>
</dbReference>
<keyword evidence="2" id="KW-1185">Reference proteome</keyword>